<dbReference type="InterPro" id="IPR050151">
    <property type="entry name" value="Class-I_Pyr_Nuc-Dis_Oxidored"/>
</dbReference>
<feature type="domain" description="FAD/NAD(P)-binding" evidence="15">
    <location>
        <begin position="7"/>
        <end position="321"/>
    </location>
</feature>
<comment type="subcellular location">
    <subcellularLocation>
        <location evidence="2">Cytoplasm</location>
    </subcellularLocation>
</comment>
<comment type="similarity">
    <text evidence="3">Belongs to the class-I pyridine nucleotide-disulfide oxidoreductase family.</text>
</comment>
<keyword evidence="9" id="KW-0521">NADP</keyword>
<evidence type="ECO:0000256" key="13">
    <source>
        <dbReference type="PIRSR" id="PIRSR000350-3"/>
    </source>
</evidence>
<proteinExistence type="inferred from homology"/>
<dbReference type="PANTHER" id="PTHR22912:SF93">
    <property type="entry name" value="SOLUBLE PYRIDINE NUCLEOTIDE TRANSHYDROGENASE"/>
    <property type="match status" value="1"/>
</dbReference>
<keyword evidence="7" id="KW-0285">Flavoprotein</keyword>
<dbReference type="InterPro" id="IPR004099">
    <property type="entry name" value="Pyr_nucl-diS_OxRdtase_dimer"/>
</dbReference>
<evidence type="ECO:0000313" key="16">
    <source>
        <dbReference type="EMBL" id="QEG23714.1"/>
    </source>
</evidence>
<evidence type="ECO:0000256" key="5">
    <source>
        <dbReference type="ARBA" id="ARBA00016603"/>
    </source>
</evidence>
<organism evidence="16 17">
    <name type="scientific">Mariniblastus fucicola</name>
    <dbReference type="NCBI Taxonomy" id="980251"/>
    <lineage>
        <taxon>Bacteria</taxon>
        <taxon>Pseudomonadati</taxon>
        <taxon>Planctomycetota</taxon>
        <taxon>Planctomycetia</taxon>
        <taxon>Pirellulales</taxon>
        <taxon>Pirellulaceae</taxon>
        <taxon>Mariniblastus</taxon>
    </lineage>
</organism>
<dbReference type="KEGG" id="mff:MFFC18_36150"/>
<comment type="cofactor">
    <cofactor evidence="13">
        <name>FAD</name>
        <dbReference type="ChEBI" id="CHEBI:57692"/>
    </cofactor>
    <text evidence="13">Binds 1 FAD per subunit.</text>
</comment>
<dbReference type="PRINTS" id="PR00368">
    <property type="entry name" value="FADPNR"/>
</dbReference>
<feature type="binding site" evidence="13">
    <location>
        <position position="306"/>
    </location>
    <ligand>
        <name>FAD</name>
        <dbReference type="ChEBI" id="CHEBI:57692"/>
    </ligand>
</feature>
<dbReference type="AlphaFoldDB" id="A0A5B9PBS0"/>
<evidence type="ECO:0000256" key="11">
    <source>
        <dbReference type="ARBA" id="ARBA00023027"/>
    </source>
</evidence>
<evidence type="ECO:0000259" key="15">
    <source>
        <dbReference type="Pfam" id="PF07992"/>
    </source>
</evidence>
<keyword evidence="10 16" id="KW-0560">Oxidoreductase</keyword>
<dbReference type="FunFam" id="3.30.390.30:FF:000002">
    <property type="entry name" value="Soluble pyridine nucleotide transhydrogenase"/>
    <property type="match status" value="1"/>
</dbReference>
<evidence type="ECO:0000256" key="9">
    <source>
        <dbReference type="ARBA" id="ARBA00022857"/>
    </source>
</evidence>
<feature type="binding site" evidence="13">
    <location>
        <position position="53"/>
    </location>
    <ligand>
        <name>FAD</name>
        <dbReference type="ChEBI" id="CHEBI:57692"/>
    </ligand>
</feature>
<evidence type="ECO:0000256" key="12">
    <source>
        <dbReference type="ARBA" id="ARBA00031183"/>
    </source>
</evidence>
<dbReference type="FunFam" id="3.50.50.60:FF:000008">
    <property type="entry name" value="Soluble pyridine nucleotide transhydrogenase"/>
    <property type="match status" value="1"/>
</dbReference>
<dbReference type="Gene3D" id="3.50.50.60">
    <property type="entry name" value="FAD/NAD(P)-binding domain"/>
    <property type="match status" value="2"/>
</dbReference>
<dbReference type="GO" id="GO:0006103">
    <property type="term" value="P:2-oxoglutarate metabolic process"/>
    <property type="evidence" value="ECO:0007669"/>
    <property type="project" value="TreeGrafter"/>
</dbReference>
<evidence type="ECO:0000313" key="17">
    <source>
        <dbReference type="Proteomes" id="UP000322214"/>
    </source>
</evidence>
<evidence type="ECO:0000256" key="8">
    <source>
        <dbReference type="ARBA" id="ARBA00022827"/>
    </source>
</evidence>
<dbReference type="PANTHER" id="PTHR22912">
    <property type="entry name" value="DISULFIDE OXIDOREDUCTASE"/>
    <property type="match status" value="1"/>
</dbReference>
<keyword evidence="13" id="KW-0547">Nucleotide-binding</keyword>
<dbReference type="GO" id="GO:0004148">
    <property type="term" value="F:dihydrolipoyl dehydrogenase (NADH) activity"/>
    <property type="evidence" value="ECO:0007669"/>
    <property type="project" value="TreeGrafter"/>
</dbReference>
<dbReference type="InterPro" id="IPR023753">
    <property type="entry name" value="FAD/NAD-binding_dom"/>
</dbReference>
<dbReference type="InterPro" id="IPR036188">
    <property type="entry name" value="FAD/NAD-bd_sf"/>
</dbReference>
<dbReference type="Proteomes" id="UP000322214">
    <property type="component" value="Chromosome"/>
</dbReference>
<dbReference type="SUPFAM" id="SSF51905">
    <property type="entry name" value="FAD/NAD(P)-binding domain"/>
    <property type="match status" value="1"/>
</dbReference>
<dbReference type="SUPFAM" id="SSF55424">
    <property type="entry name" value="FAD/NAD-linked reductases, dimerisation (C-terminal) domain"/>
    <property type="match status" value="1"/>
</dbReference>
<comment type="function">
    <text evidence="1">Conversion of NADPH, generated by peripheral catabolic pathways, to NADH, which can enter the respiratory chain for energy generation.</text>
</comment>
<dbReference type="EMBL" id="CP042912">
    <property type="protein sequence ID" value="QEG23714.1"/>
    <property type="molecule type" value="Genomic_DNA"/>
</dbReference>
<dbReference type="Pfam" id="PF02852">
    <property type="entry name" value="Pyr_redox_dim"/>
    <property type="match status" value="1"/>
</dbReference>
<gene>
    <name evidence="16" type="primary">sthA_2</name>
    <name evidence="16" type="ORF">MFFC18_36150</name>
</gene>
<keyword evidence="8 13" id="KW-0274">FAD</keyword>
<dbReference type="STRING" id="980251.GCA_001642875_04337"/>
<dbReference type="EC" id="1.6.1.1" evidence="4"/>
<dbReference type="NCBIfam" id="NF003585">
    <property type="entry name" value="PRK05249.1"/>
    <property type="match status" value="1"/>
</dbReference>
<protein>
    <recommendedName>
        <fullName evidence="5">Soluble pyridine nucleotide transhydrogenase</fullName>
        <ecNumber evidence="4">1.6.1.1</ecNumber>
    </recommendedName>
    <alternativeName>
        <fullName evidence="12">NAD(P)(+) transhydrogenase [B-specific]</fullName>
    </alternativeName>
</protein>
<keyword evidence="6" id="KW-0963">Cytoplasm</keyword>
<keyword evidence="17" id="KW-1185">Reference proteome</keyword>
<dbReference type="InterPro" id="IPR016156">
    <property type="entry name" value="FAD/NAD-linked_Rdtase_dimer_sf"/>
</dbReference>
<accession>A0A5B9PBS0</accession>
<sequence>MINLEADVVVIGSGPGGEGAAMQLAKQGKRVVVIERYEKIGGGCTHWGTIPSKALRFSIFRLTESLNNPLLIDCGVKAEPTIAQLTKTAADVSAKQESMRKTFYSRNNVEVISGHARFVDANTIQVEGGPTIKTTHVVIAVGARPYHPANVDFAHPRIFDSDSILSLDHKPKSMTIYGAGVIGCEYASMFRNLSIKINLINSRSGLLDFLDDEISDALSYHMRERGVVIRHNEQFDRIEAVEDGVITHLKSGKQVKTDCLLWAAGRTGNSNDLGLDTVGIEPDNRGYIPVNEKFQTSVENVYAVGDVIGFPSLASAAYTQGRSAGKQILGHATEKDQRIAKEIPAGIYTSPEISCIGKTERQLTEEKVPYEVGNSNFKYLAKAQIIGQSIGMLKLLFHRETLEVLGVHCFGPNASEIIHIGQAIMYQQGEANSLNYFLDSTFNYPTMAEAYRVAALNGYNRLF</sequence>
<dbReference type="Pfam" id="PF07992">
    <property type="entry name" value="Pyr_redox_2"/>
    <property type="match status" value="1"/>
</dbReference>
<evidence type="ECO:0000256" key="10">
    <source>
        <dbReference type="ARBA" id="ARBA00023002"/>
    </source>
</evidence>
<dbReference type="GO" id="GO:0050660">
    <property type="term" value="F:flavin adenine dinucleotide binding"/>
    <property type="evidence" value="ECO:0007669"/>
    <property type="project" value="TreeGrafter"/>
</dbReference>
<reference evidence="16 17" key="1">
    <citation type="submission" date="2019-08" db="EMBL/GenBank/DDBJ databases">
        <title>Deep-cultivation of Planctomycetes and their phenomic and genomic characterization uncovers novel biology.</title>
        <authorList>
            <person name="Wiegand S."/>
            <person name="Jogler M."/>
            <person name="Boedeker C."/>
            <person name="Pinto D."/>
            <person name="Vollmers J."/>
            <person name="Rivas-Marin E."/>
            <person name="Kohn T."/>
            <person name="Peeters S.H."/>
            <person name="Heuer A."/>
            <person name="Rast P."/>
            <person name="Oberbeckmann S."/>
            <person name="Bunk B."/>
            <person name="Jeske O."/>
            <person name="Meyerdierks A."/>
            <person name="Storesund J.E."/>
            <person name="Kallscheuer N."/>
            <person name="Luecker S."/>
            <person name="Lage O.M."/>
            <person name="Pohl T."/>
            <person name="Merkel B.J."/>
            <person name="Hornburger P."/>
            <person name="Mueller R.-W."/>
            <person name="Bruemmer F."/>
            <person name="Labrenz M."/>
            <person name="Spormann A.M."/>
            <person name="Op den Camp H."/>
            <person name="Overmann J."/>
            <person name="Amann R."/>
            <person name="Jetten M.S.M."/>
            <person name="Mascher T."/>
            <person name="Medema M.H."/>
            <person name="Devos D.P."/>
            <person name="Kaster A.-K."/>
            <person name="Ovreas L."/>
            <person name="Rohde M."/>
            <person name="Galperin M.Y."/>
            <person name="Jogler C."/>
        </authorList>
    </citation>
    <scope>NUCLEOTIDE SEQUENCE [LARGE SCALE GENOMIC DNA]</scope>
    <source>
        <strain evidence="16 17">FC18</strain>
    </source>
</reference>
<keyword evidence="11 13" id="KW-0520">NAD</keyword>
<feature type="binding site" evidence="13">
    <location>
        <begin position="178"/>
        <end position="185"/>
    </location>
    <ligand>
        <name>NAD(+)</name>
        <dbReference type="ChEBI" id="CHEBI:57540"/>
    </ligand>
</feature>
<evidence type="ECO:0000256" key="1">
    <source>
        <dbReference type="ARBA" id="ARBA00002842"/>
    </source>
</evidence>
<feature type="domain" description="Pyridine nucleotide-disulphide oxidoreductase dimerisation" evidence="14">
    <location>
        <begin position="343"/>
        <end position="454"/>
    </location>
</feature>
<dbReference type="GO" id="GO:0003957">
    <property type="term" value="F:NAD(P)+ transhydrogenase (Si-specific) activity"/>
    <property type="evidence" value="ECO:0007669"/>
    <property type="project" value="UniProtKB-EC"/>
</dbReference>
<dbReference type="RefSeq" id="WP_075086180.1">
    <property type="nucleotide sequence ID" value="NZ_CP042912.1"/>
</dbReference>
<dbReference type="GO" id="GO:0005829">
    <property type="term" value="C:cytosol"/>
    <property type="evidence" value="ECO:0007669"/>
    <property type="project" value="TreeGrafter"/>
</dbReference>
<evidence type="ECO:0000256" key="2">
    <source>
        <dbReference type="ARBA" id="ARBA00004496"/>
    </source>
</evidence>
<evidence type="ECO:0000259" key="14">
    <source>
        <dbReference type="Pfam" id="PF02852"/>
    </source>
</evidence>
<dbReference type="Gene3D" id="3.30.390.30">
    <property type="match status" value="1"/>
</dbReference>
<evidence type="ECO:0000256" key="3">
    <source>
        <dbReference type="ARBA" id="ARBA00007532"/>
    </source>
</evidence>
<dbReference type="InterPro" id="IPR001100">
    <property type="entry name" value="Pyr_nuc-diS_OxRdtase"/>
</dbReference>
<dbReference type="PIRSF" id="PIRSF000350">
    <property type="entry name" value="Mercury_reductase_MerA"/>
    <property type="match status" value="1"/>
</dbReference>
<evidence type="ECO:0000256" key="6">
    <source>
        <dbReference type="ARBA" id="ARBA00022490"/>
    </source>
</evidence>
<dbReference type="PRINTS" id="PR00411">
    <property type="entry name" value="PNDRDTASEI"/>
</dbReference>
<evidence type="ECO:0000256" key="7">
    <source>
        <dbReference type="ARBA" id="ARBA00022630"/>
    </source>
</evidence>
<feature type="binding site" evidence="13">
    <location>
        <position position="265"/>
    </location>
    <ligand>
        <name>NAD(+)</name>
        <dbReference type="ChEBI" id="CHEBI:57540"/>
    </ligand>
</feature>
<dbReference type="OrthoDB" id="230580at2"/>
<evidence type="ECO:0000256" key="4">
    <source>
        <dbReference type="ARBA" id="ARBA00012772"/>
    </source>
</evidence>
<name>A0A5B9PBS0_9BACT</name>